<dbReference type="Proteomes" id="UP001238163">
    <property type="component" value="Unassembled WGS sequence"/>
</dbReference>
<keyword evidence="4" id="KW-1278">Translocase</keyword>
<evidence type="ECO:0000256" key="8">
    <source>
        <dbReference type="SAM" id="SignalP"/>
    </source>
</evidence>
<dbReference type="RefSeq" id="WP_307264955.1">
    <property type="nucleotide sequence ID" value="NZ_JAUSVL010000001.1"/>
</dbReference>
<accession>A0AAE3VJQ8</accession>
<comment type="caution">
    <text evidence="9">The sequence shown here is derived from an EMBL/GenBank/DDBJ whole genome shotgun (WGS) entry which is preliminary data.</text>
</comment>
<keyword evidence="3 7" id="KW-0812">Transmembrane</keyword>
<gene>
    <name evidence="9" type="ORF">J3R75_003841</name>
</gene>
<dbReference type="AlphaFoldDB" id="A0AAE3VJQ8"/>
<feature type="transmembrane region" description="Helical" evidence="7">
    <location>
        <begin position="293"/>
        <end position="316"/>
    </location>
</feature>
<reference evidence="9" key="1">
    <citation type="submission" date="2023-07" db="EMBL/GenBank/DDBJ databases">
        <title>Genomic Encyclopedia of Type Strains, Phase IV (KMG-IV): sequencing the most valuable type-strain genomes for metagenomic binning, comparative biology and taxonomic classification.</title>
        <authorList>
            <person name="Goeker M."/>
        </authorList>
    </citation>
    <scope>NUCLEOTIDE SEQUENCE</scope>
    <source>
        <strain evidence="9">DSM 24202</strain>
    </source>
</reference>
<feature type="transmembrane region" description="Helical" evidence="7">
    <location>
        <begin position="203"/>
        <end position="224"/>
    </location>
</feature>
<comment type="subcellular location">
    <subcellularLocation>
        <location evidence="1">Cell membrane</location>
        <topology evidence="1">Multi-pass membrane protein</topology>
    </subcellularLocation>
</comment>
<keyword evidence="9" id="KW-0456">Lyase</keyword>
<dbReference type="InterPro" id="IPR005661">
    <property type="entry name" value="OadB_MmdB"/>
</dbReference>
<dbReference type="NCBIfam" id="TIGR01109">
    <property type="entry name" value="Na_pump_decarbB"/>
    <property type="match status" value="1"/>
</dbReference>
<evidence type="ECO:0000256" key="5">
    <source>
        <dbReference type="ARBA" id="ARBA00022989"/>
    </source>
</evidence>
<proteinExistence type="predicted"/>
<dbReference type="PANTHER" id="PTHR35806">
    <property type="entry name" value="OXALOACETATE DECARBOXYLASE BETA CHAIN 2"/>
    <property type="match status" value="1"/>
</dbReference>
<evidence type="ECO:0000256" key="3">
    <source>
        <dbReference type="ARBA" id="ARBA00022692"/>
    </source>
</evidence>
<feature type="transmembrane region" description="Helical" evidence="7">
    <location>
        <begin position="539"/>
        <end position="563"/>
    </location>
</feature>
<name>A0AAE3VJQ8_9BACT</name>
<dbReference type="GO" id="GO:0008948">
    <property type="term" value="F:oxaloacetate decarboxylase activity"/>
    <property type="evidence" value="ECO:0007669"/>
    <property type="project" value="UniProtKB-EC"/>
</dbReference>
<sequence length="567" mass="59365">MKNMFSAFLAVLGLMTMAATAQDPAVKSVSACCAFEVTAPVKKSAVAAPLATDAIRLQTNDGVFQTTQDPATGMISVRYVWPTPAIVYQLSIRDTQDVFPGRSMAILKIKTDKHVVDANGNPVPSRSKAELKSAIGMKIAHVGHTMGETVMPGDLLLEAVPLALAHDSVTPSENKKLSIGEMANQLWYSTGIYAFIQQTQLDWTLGLGKAIMICVGLVLIYLAIFRGFEPLLLLPIGFGAILSNIPLADVAGPDGILGILFQGVNLGIYPLLIFLGIGAMTDFGPLIANPKTALLGGAAQLGIFAALLGAVLISAVTPDSFVYFSIKDAASIGIIGGADGPTAIFLSSRLSPNLLGSIAVAAYSYMALVPIIQPPIIRLLTTKKERLIRMSQLRKVSKLEKVVFPIVITLLCCLLLPSAAPLIGMLMLGNLMRESMCVDRLSDTAQNALINIVTIFLGLTVGSKLSADKFLNFETLGILLLGLIAFAIGTAGGVVMGKVMCRLSGGKINPMIGAAGVSAVPMAARVVNKIGLEEDPQNFLLMHAMGPNVAGVIGSAVAAGVLLCALG</sequence>
<dbReference type="PANTHER" id="PTHR35806:SF1">
    <property type="entry name" value="OXALOACETATE DECARBOXYLASE BETA CHAIN 2"/>
    <property type="match status" value="1"/>
</dbReference>
<evidence type="ECO:0000256" key="2">
    <source>
        <dbReference type="ARBA" id="ARBA00022475"/>
    </source>
</evidence>
<keyword evidence="10" id="KW-1185">Reference proteome</keyword>
<keyword evidence="8" id="KW-0732">Signal</keyword>
<protein>
    <submittedName>
        <fullName evidence="9">Oxaloacetate decarboxylase beta subunit</fullName>
        <ecNumber evidence="9">4.1.1.112</ecNumber>
    </submittedName>
</protein>
<evidence type="ECO:0000313" key="10">
    <source>
        <dbReference type="Proteomes" id="UP001238163"/>
    </source>
</evidence>
<evidence type="ECO:0000256" key="4">
    <source>
        <dbReference type="ARBA" id="ARBA00022967"/>
    </source>
</evidence>
<dbReference type="Pfam" id="PF03977">
    <property type="entry name" value="OAD_beta"/>
    <property type="match status" value="1"/>
</dbReference>
<keyword evidence="5 7" id="KW-1133">Transmembrane helix</keyword>
<evidence type="ECO:0000256" key="7">
    <source>
        <dbReference type="SAM" id="Phobius"/>
    </source>
</evidence>
<dbReference type="EC" id="4.1.1.112" evidence="9"/>
<feature type="transmembrane region" description="Helical" evidence="7">
    <location>
        <begin position="402"/>
        <end position="428"/>
    </location>
</feature>
<feature type="transmembrane region" description="Helical" evidence="7">
    <location>
        <begin position="231"/>
        <end position="247"/>
    </location>
</feature>
<feature type="chain" id="PRO_5042227563" evidence="8">
    <location>
        <begin position="22"/>
        <end position="567"/>
    </location>
</feature>
<evidence type="ECO:0000313" key="9">
    <source>
        <dbReference type="EMBL" id="MDQ0291734.1"/>
    </source>
</evidence>
<feature type="transmembrane region" description="Helical" evidence="7">
    <location>
        <begin position="259"/>
        <end position="281"/>
    </location>
</feature>
<evidence type="ECO:0000256" key="6">
    <source>
        <dbReference type="ARBA" id="ARBA00023136"/>
    </source>
</evidence>
<dbReference type="GO" id="GO:0005886">
    <property type="term" value="C:plasma membrane"/>
    <property type="evidence" value="ECO:0007669"/>
    <property type="project" value="UniProtKB-SubCell"/>
</dbReference>
<feature type="transmembrane region" description="Helical" evidence="7">
    <location>
        <begin position="354"/>
        <end position="381"/>
    </location>
</feature>
<feature type="signal peptide" evidence="8">
    <location>
        <begin position="1"/>
        <end position="21"/>
    </location>
</feature>
<keyword evidence="2" id="KW-1003">Cell membrane</keyword>
<dbReference type="EMBL" id="JAUSVL010000001">
    <property type="protein sequence ID" value="MDQ0291734.1"/>
    <property type="molecule type" value="Genomic_DNA"/>
</dbReference>
<feature type="transmembrane region" description="Helical" evidence="7">
    <location>
        <begin position="448"/>
        <end position="466"/>
    </location>
</feature>
<evidence type="ECO:0000256" key="1">
    <source>
        <dbReference type="ARBA" id="ARBA00004651"/>
    </source>
</evidence>
<dbReference type="GO" id="GO:0006814">
    <property type="term" value="P:sodium ion transport"/>
    <property type="evidence" value="ECO:0007669"/>
    <property type="project" value="InterPro"/>
</dbReference>
<keyword evidence="6 7" id="KW-0472">Membrane</keyword>
<feature type="transmembrane region" description="Helical" evidence="7">
    <location>
        <begin position="478"/>
        <end position="496"/>
    </location>
</feature>
<organism evidence="9 10">
    <name type="scientific">Oligosphaera ethanolica</name>
    <dbReference type="NCBI Taxonomy" id="760260"/>
    <lineage>
        <taxon>Bacteria</taxon>
        <taxon>Pseudomonadati</taxon>
        <taxon>Lentisphaerota</taxon>
        <taxon>Oligosphaeria</taxon>
        <taxon>Oligosphaerales</taxon>
        <taxon>Oligosphaeraceae</taxon>
        <taxon>Oligosphaera</taxon>
    </lineage>
</organism>